<dbReference type="RefSeq" id="WP_092198069.1">
    <property type="nucleotide sequence ID" value="NZ_FOND01000007.1"/>
</dbReference>
<dbReference type="InterPro" id="IPR013974">
    <property type="entry name" value="SAF"/>
</dbReference>
<dbReference type="OrthoDB" id="4168643at2"/>
<evidence type="ECO:0000259" key="3">
    <source>
        <dbReference type="SMART" id="SM00858"/>
    </source>
</evidence>
<keyword evidence="2" id="KW-0472">Membrane</keyword>
<dbReference type="Pfam" id="PF08666">
    <property type="entry name" value="SAF"/>
    <property type="match status" value="1"/>
</dbReference>
<dbReference type="STRING" id="1798228.SAMN05216574_107138"/>
<dbReference type="EMBL" id="FOND01000007">
    <property type="protein sequence ID" value="SFE94628.1"/>
    <property type="molecule type" value="Genomic_DNA"/>
</dbReference>
<evidence type="ECO:0000313" key="5">
    <source>
        <dbReference type="Proteomes" id="UP000198589"/>
    </source>
</evidence>
<gene>
    <name evidence="4" type="ORF">SAMN05216574_107138</name>
</gene>
<dbReference type="Proteomes" id="UP000198589">
    <property type="component" value="Unassembled WGS sequence"/>
</dbReference>
<sequence length="228" mass="23101">MARTRTDDAPARLDAPAEPLGLSRAPALPPPRRRRRPALLALAVAMVVLGALGASFVASSLGQTTSVVALARAVPWGQTLTDADVVEARIAADPVLSPISYADRDEVIGMVAATDLMPGSLLTREALSTQRFPPPGQHLVGVAVTTAQLPATSLRSGDQVLLVPMAIQGMAPDAAAAPGTVQATVAHTGPVGVDGLRVVDVLVDDTDGADVAARAAAGLVVIVVVPGE</sequence>
<feature type="domain" description="SAF" evidence="3">
    <location>
        <begin position="65"/>
        <end position="128"/>
    </location>
</feature>
<keyword evidence="2" id="KW-1133">Transmembrane helix</keyword>
<reference evidence="5" key="1">
    <citation type="submission" date="2016-10" db="EMBL/GenBank/DDBJ databases">
        <authorList>
            <person name="Varghese N."/>
            <person name="Submissions S."/>
        </authorList>
    </citation>
    <scope>NUCLEOTIDE SEQUENCE [LARGE SCALE GENOMIC DNA]</scope>
    <source>
        <strain evidence="5">DSM 46838</strain>
    </source>
</reference>
<dbReference type="SMART" id="SM00858">
    <property type="entry name" value="SAF"/>
    <property type="match status" value="1"/>
</dbReference>
<dbReference type="AlphaFoldDB" id="A0A1I2EQ99"/>
<keyword evidence="5" id="KW-1185">Reference proteome</keyword>
<keyword evidence="2" id="KW-0812">Transmembrane</keyword>
<organism evidence="4 5">
    <name type="scientific">Blastococcus tunisiensis</name>
    <dbReference type="NCBI Taxonomy" id="1798228"/>
    <lineage>
        <taxon>Bacteria</taxon>
        <taxon>Bacillati</taxon>
        <taxon>Actinomycetota</taxon>
        <taxon>Actinomycetes</taxon>
        <taxon>Geodermatophilales</taxon>
        <taxon>Geodermatophilaceae</taxon>
        <taxon>Blastococcus</taxon>
    </lineage>
</organism>
<accession>A0A1I2EQ99</accession>
<feature type="region of interest" description="Disordered" evidence="1">
    <location>
        <begin position="1"/>
        <end position="31"/>
    </location>
</feature>
<feature type="transmembrane region" description="Helical" evidence="2">
    <location>
        <begin position="38"/>
        <end position="58"/>
    </location>
</feature>
<proteinExistence type="predicted"/>
<protein>
    <submittedName>
        <fullName evidence="4">SAF domain-containing protein</fullName>
    </submittedName>
</protein>
<evidence type="ECO:0000256" key="1">
    <source>
        <dbReference type="SAM" id="MobiDB-lite"/>
    </source>
</evidence>
<dbReference type="CDD" id="cd11614">
    <property type="entry name" value="SAF_CpaB_FlgA_like"/>
    <property type="match status" value="1"/>
</dbReference>
<name>A0A1I2EQ99_9ACTN</name>
<evidence type="ECO:0000256" key="2">
    <source>
        <dbReference type="SAM" id="Phobius"/>
    </source>
</evidence>
<feature type="compositionally biased region" description="Basic and acidic residues" evidence="1">
    <location>
        <begin position="1"/>
        <end position="11"/>
    </location>
</feature>
<evidence type="ECO:0000313" key="4">
    <source>
        <dbReference type="EMBL" id="SFE94628.1"/>
    </source>
</evidence>